<accession>A0A9W7FZ53</accession>
<dbReference type="PANTHER" id="PTHR48466">
    <property type="entry name" value="OS10G0509000 PROTEIN-RELATED"/>
    <property type="match status" value="1"/>
</dbReference>
<comment type="caution">
    <text evidence="5">The sequence shown here is derived from an EMBL/GenBank/DDBJ whole genome shotgun (WGS) entry which is preliminary data.</text>
</comment>
<keyword evidence="1" id="KW-0547">Nucleotide-binding</keyword>
<evidence type="ECO:0000256" key="2">
    <source>
        <dbReference type="ARBA" id="ARBA00022840"/>
    </source>
</evidence>
<keyword evidence="3" id="KW-0238">DNA-binding</keyword>
<dbReference type="GO" id="GO:0140664">
    <property type="term" value="F:ATP-dependent DNA damage sensor activity"/>
    <property type="evidence" value="ECO:0007669"/>
    <property type="project" value="InterPro"/>
</dbReference>
<dbReference type="EMBL" id="BRXZ01008309">
    <property type="protein sequence ID" value="GMI24418.1"/>
    <property type="molecule type" value="Genomic_DNA"/>
</dbReference>
<dbReference type="GO" id="GO:0006298">
    <property type="term" value="P:mismatch repair"/>
    <property type="evidence" value="ECO:0007669"/>
    <property type="project" value="InterPro"/>
</dbReference>
<evidence type="ECO:0000256" key="3">
    <source>
        <dbReference type="ARBA" id="ARBA00023125"/>
    </source>
</evidence>
<dbReference type="InterPro" id="IPR045076">
    <property type="entry name" value="MutS"/>
</dbReference>
<dbReference type="SMART" id="SM00534">
    <property type="entry name" value="MUTSac"/>
    <property type="match status" value="1"/>
</dbReference>
<proteinExistence type="predicted"/>
<dbReference type="InterPro" id="IPR000432">
    <property type="entry name" value="DNA_mismatch_repair_MutS_C"/>
</dbReference>
<evidence type="ECO:0000259" key="4">
    <source>
        <dbReference type="SMART" id="SM00534"/>
    </source>
</evidence>
<dbReference type="Pfam" id="PF00488">
    <property type="entry name" value="MutS_V"/>
    <property type="match status" value="1"/>
</dbReference>
<dbReference type="AlphaFoldDB" id="A0A9W7FZ53"/>
<dbReference type="SUPFAM" id="SSF52540">
    <property type="entry name" value="P-loop containing nucleoside triphosphate hydrolases"/>
    <property type="match status" value="1"/>
</dbReference>
<feature type="non-terminal residue" evidence="5">
    <location>
        <position position="1"/>
    </location>
</feature>
<evidence type="ECO:0000313" key="5">
    <source>
        <dbReference type="EMBL" id="GMI24418.1"/>
    </source>
</evidence>
<dbReference type="GO" id="GO:0030983">
    <property type="term" value="F:mismatched DNA binding"/>
    <property type="evidence" value="ECO:0007669"/>
    <property type="project" value="InterPro"/>
</dbReference>
<evidence type="ECO:0000313" key="6">
    <source>
        <dbReference type="Proteomes" id="UP001165082"/>
    </source>
</evidence>
<evidence type="ECO:0000256" key="1">
    <source>
        <dbReference type="ARBA" id="ARBA00022741"/>
    </source>
</evidence>
<keyword evidence="2" id="KW-0067">ATP-binding</keyword>
<gene>
    <name evidence="5" type="ORF">TrRE_jg7899</name>
</gene>
<dbReference type="GO" id="GO:0005524">
    <property type="term" value="F:ATP binding"/>
    <property type="evidence" value="ECO:0007669"/>
    <property type="project" value="UniProtKB-KW"/>
</dbReference>
<organism evidence="5 6">
    <name type="scientific">Triparma retinervis</name>
    <dbReference type="NCBI Taxonomy" id="2557542"/>
    <lineage>
        <taxon>Eukaryota</taxon>
        <taxon>Sar</taxon>
        <taxon>Stramenopiles</taxon>
        <taxon>Ochrophyta</taxon>
        <taxon>Bolidophyceae</taxon>
        <taxon>Parmales</taxon>
        <taxon>Triparmaceae</taxon>
        <taxon>Triparma</taxon>
    </lineage>
</organism>
<dbReference type="InterPro" id="IPR027417">
    <property type="entry name" value="P-loop_NTPase"/>
</dbReference>
<protein>
    <recommendedName>
        <fullName evidence="4">DNA mismatch repair proteins mutS family domain-containing protein</fullName>
    </recommendedName>
</protein>
<feature type="domain" description="DNA mismatch repair proteins mutS family" evidence="4">
    <location>
        <begin position="1"/>
        <end position="163"/>
    </location>
</feature>
<sequence>NGGGKTVALKSFGLMALSPRLGLPCNASPPVKVGWWDVGVCLGDGSGVGGGSTMEWRLRRYRELLAGAKEGGGDHPKLVIIDEICTGTSYNAGYAVGRSVIEGLLNETDAKTGFIVTTHNDDLKIFSHSHADITSANTRGTTRKLNYGVWGTSEGLEAVEREGGWGDGFVER</sequence>
<dbReference type="Gene3D" id="3.40.50.300">
    <property type="entry name" value="P-loop containing nucleotide triphosphate hydrolases"/>
    <property type="match status" value="1"/>
</dbReference>
<name>A0A9W7FZ53_9STRA</name>
<dbReference type="Proteomes" id="UP001165082">
    <property type="component" value="Unassembled WGS sequence"/>
</dbReference>
<dbReference type="OrthoDB" id="1924787at2759"/>
<keyword evidence="6" id="KW-1185">Reference proteome</keyword>
<reference evidence="5" key="1">
    <citation type="submission" date="2022-07" db="EMBL/GenBank/DDBJ databases">
        <title>Genome analysis of Parmales, a sister group of diatoms, reveals the evolutionary specialization of diatoms from phago-mixotrophs to photoautotrophs.</title>
        <authorList>
            <person name="Ban H."/>
            <person name="Sato S."/>
            <person name="Yoshikawa S."/>
            <person name="Kazumasa Y."/>
            <person name="Nakamura Y."/>
            <person name="Ichinomiya M."/>
            <person name="Saitoh K."/>
            <person name="Sato N."/>
            <person name="Blanc-Mathieu R."/>
            <person name="Endo H."/>
            <person name="Kuwata A."/>
            <person name="Ogata H."/>
        </authorList>
    </citation>
    <scope>NUCLEOTIDE SEQUENCE</scope>
</reference>
<dbReference type="PANTHER" id="PTHR48466:SF2">
    <property type="entry name" value="OS10G0509000 PROTEIN"/>
    <property type="match status" value="1"/>
</dbReference>